<protein>
    <recommendedName>
        <fullName evidence="22">Tetraspanin</fullName>
    </recommendedName>
</protein>
<dbReference type="InterPro" id="IPR000301">
    <property type="entry name" value="Tetraspanin_animals"/>
</dbReference>
<evidence type="ECO:0000256" key="3">
    <source>
        <dbReference type="ARBA" id="ARBA00004223"/>
    </source>
</evidence>
<keyword evidence="17" id="KW-0564">Palmitate</keyword>
<dbReference type="PANTHER" id="PTHR19282:SF471">
    <property type="entry name" value="CD63 ANTIGEN"/>
    <property type="match status" value="1"/>
</dbReference>
<keyword evidence="14" id="KW-0653">Protein transport</keyword>
<evidence type="ECO:0000256" key="20">
    <source>
        <dbReference type="ARBA" id="ARBA00043922"/>
    </source>
</evidence>
<evidence type="ECO:0000313" key="24">
    <source>
        <dbReference type="Proteomes" id="UP001176941"/>
    </source>
</evidence>
<comment type="subcellular location">
    <subcellularLocation>
        <location evidence="7">Cell membrane</location>
        <topology evidence="7">Multi-pass membrane protein</topology>
    </subcellularLocation>
    <subcellularLocation>
        <location evidence="4">Cell surface</location>
    </subcellularLocation>
    <subcellularLocation>
        <location evidence="6">Endosome</location>
        <location evidence="6">Multivesicular body</location>
    </subcellularLocation>
    <subcellularLocation>
        <location evidence="1">Late endosome membrane</location>
        <topology evidence="1">Multi-pass membrane protein</topology>
    </subcellularLocation>
    <subcellularLocation>
        <location evidence="2">Lysosome membrane</location>
        <topology evidence="2">Multi-pass membrane protein</topology>
    </subcellularLocation>
    <subcellularLocation>
        <location evidence="3">Melanosome</location>
    </subcellularLocation>
    <subcellularLocation>
        <location evidence="22">Membrane</location>
        <topology evidence="22">Multi-pass membrane protein</topology>
    </subcellularLocation>
    <subcellularLocation>
        <location evidence="5">Secreted</location>
        <location evidence="5">Extracellular exosome</location>
    </subcellularLocation>
</comment>
<comment type="subunit">
    <text evidence="21">Interacts with TIMP1 and ITGB1 and recruits TIMP1 to ITGB1. Interacts with CD9. Identified in a complex with CD9 and ITGB3. Interacts with PMEL. Interacts with KDR/VEGFR2; identified in a complex with ITGB1 and KDR/VEGFR2 and is required to recruit KDR to ITGB1 complexes. Interacts with SYT7.</text>
</comment>
<evidence type="ECO:0000256" key="8">
    <source>
        <dbReference type="ARBA" id="ARBA00006840"/>
    </source>
</evidence>
<evidence type="ECO:0000256" key="22">
    <source>
        <dbReference type="RuleBase" id="RU361218"/>
    </source>
</evidence>
<reference evidence="23" key="1">
    <citation type="submission" date="2023-04" db="EMBL/GenBank/DDBJ databases">
        <authorList>
            <consortium name="ELIXIR-Norway"/>
        </authorList>
    </citation>
    <scope>NUCLEOTIDE SEQUENCE [LARGE SCALE GENOMIC DNA]</scope>
</reference>
<evidence type="ECO:0000256" key="16">
    <source>
        <dbReference type="ARBA" id="ARBA00023136"/>
    </source>
</evidence>
<evidence type="ECO:0000256" key="12">
    <source>
        <dbReference type="ARBA" id="ARBA00022692"/>
    </source>
</evidence>
<sequence length="249" mass="27553">MAVEGGMKCVKVLLYVLLLTCCICAVGLIAMGIGDKLNQNKIINRGVTHESLVPVIIIAVGVCLFLVAFVGCYGACKENYYLMITLAICLSLIMLLEVVAVVAGYVLKDKVIAESNKDFQRQIQNYPKNNHMSLIMDRMQEHFKCCLATNYTDWVKIMLMTKRVPGSYCISITKGCGINFNIKEMYAEGCVEKTGVWLRSTVVIATALSLAFMEVLGIVFACCLVKTIRSGYDDGRVLVSSFHLTRRMG</sequence>
<evidence type="ECO:0000256" key="9">
    <source>
        <dbReference type="ARBA" id="ARBA00022448"/>
    </source>
</evidence>
<dbReference type="SUPFAM" id="SSF48652">
    <property type="entry name" value="Tetraspanin"/>
    <property type="match status" value="1"/>
</dbReference>
<evidence type="ECO:0000256" key="13">
    <source>
        <dbReference type="ARBA" id="ARBA00022753"/>
    </source>
</evidence>
<evidence type="ECO:0000256" key="5">
    <source>
        <dbReference type="ARBA" id="ARBA00004550"/>
    </source>
</evidence>
<keyword evidence="15 22" id="KW-1133">Transmembrane helix</keyword>
<evidence type="ECO:0000256" key="17">
    <source>
        <dbReference type="ARBA" id="ARBA00023139"/>
    </source>
</evidence>
<proteinExistence type="inferred from homology"/>
<dbReference type="InterPro" id="IPR042028">
    <property type="entry name" value="CD63_LEL"/>
</dbReference>
<dbReference type="CDD" id="cd03166">
    <property type="entry name" value="CD63_LEL"/>
    <property type="match status" value="1"/>
</dbReference>
<keyword evidence="16 22" id="KW-0472">Membrane</keyword>
<feature type="transmembrane region" description="Helical" evidence="22">
    <location>
        <begin position="53"/>
        <end position="73"/>
    </location>
</feature>
<evidence type="ECO:0000256" key="14">
    <source>
        <dbReference type="ARBA" id="ARBA00022927"/>
    </source>
</evidence>
<keyword evidence="19" id="KW-0449">Lipoprotein</keyword>
<dbReference type="InterPro" id="IPR008952">
    <property type="entry name" value="Tetraspanin_EC2_sf"/>
</dbReference>
<evidence type="ECO:0000256" key="15">
    <source>
        <dbReference type="ARBA" id="ARBA00022989"/>
    </source>
</evidence>
<keyword evidence="9" id="KW-0813">Transport</keyword>
<evidence type="ECO:0000256" key="10">
    <source>
        <dbReference type="ARBA" id="ARBA00022475"/>
    </source>
</evidence>
<keyword evidence="13" id="KW-0967">Endosome</keyword>
<dbReference type="Gene3D" id="1.10.1450.10">
    <property type="entry name" value="Tetraspanin"/>
    <property type="match status" value="1"/>
</dbReference>
<keyword evidence="11" id="KW-0964">Secreted</keyword>
<feature type="transmembrane region" description="Helical" evidence="22">
    <location>
        <begin position="80"/>
        <end position="107"/>
    </location>
</feature>
<dbReference type="PANTHER" id="PTHR19282">
    <property type="entry name" value="TETRASPANIN"/>
    <property type="match status" value="1"/>
</dbReference>
<keyword evidence="12 22" id="KW-0812">Transmembrane</keyword>
<evidence type="ECO:0000256" key="6">
    <source>
        <dbReference type="ARBA" id="ARBA00004559"/>
    </source>
</evidence>
<comment type="function">
    <text evidence="20">Functions as a cell surface receptor for TIMP1 and plays a role in the activation of cellular signaling cascades. Plays a role in the activation of ITGB1 and integrin signaling, leading to the activation of AKT, FAK/PTK2 and MAP kinases. Promotes cell survival, reorganization of the actin cytoskeleton, cell adhesion, spreading and migration, via its role in the activation of AKT and FAK/PTK2. Plays a role in VEGFA signaling via its role in regulating the internalization of KDR/VEGFR2. Plays a role in intracellular vesicular transport processes, and is required for normal trafficking of the PMEL luminal domain that is essential for the development and maturation of melanocytes. Plays a role in the adhesion of leukocytes onto endothelial cells via its role in the regulation of SELP trafficking. May play a role in mast cell degranulation in response to Ms4a2/FceRI stimulation, but not in mast cell degranulation in response to other stimuli.</text>
</comment>
<feature type="transmembrane region" description="Helical" evidence="22">
    <location>
        <begin position="12"/>
        <end position="33"/>
    </location>
</feature>
<keyword evidence="10" id="KW-1003">Cell membrane</keyword>
<evidence type="ECO:0000256" key="2">
    <source>
        <dbReference type="ARBA" id="ARBA00004155"/>
    </source>
</evidence>
<evidence type="ECO:0000256" key="4">
    <source>
        <dbReference type="ARBA" id="ARBA00004241"/>
    </source>
</evidence>
<evidence type="ECO:0000313" key="23">
    <source>
        <dbReference type="EMBL" id="CAI9180234.1"/>
    </source>
</evidence>
<dbReference type="InterPro" id="IPR018499">
    <property type="entry name" value="Tetraspanin/Peripherin"/>
</dbReference>
<organism evidence="23 24">
    <name type="scientific">Rangifer tarandus platyrhynchus</name>
    <name type="common">Svalbard reindeer</name>
    <dbReference type="NCBI Taxonomy" id="3082113"/>
    <lineage>
        <taxon>Eukaryota</taxon>
        <taxon>Metazoa</taxon>
        <taxon>Chordata</taxon>
        <taxon>Craniata</taxon>
        <taxon>Vertebrata</taxon>
        <taxon>Euteleostomi</taxon>
        <taxon>Mammalia</taxon>
        <taxon>Eutheria</taxon>
        <taxon>Laurasiatheria</taxon>
        <taxon>Artiodactyla</taxon>
        <taxon>Ruminantia</taxon>
        <taxon>Pecora</taxon>
        <taxon>Cervidae</taxon>
        <taxon>Odocoileinae</taxon>
        <taxon>Rangifer</taxon>
    </lineage>
</organism>
<evidence type="ECO:0000256" key="19">
    <source>
        <dbReference type="ARBA" id="ARBA00023288"/>
    </source>
</evidence>
<dbReference type="PRINTS" id="PR00259">
    <property type="entry name" value="TMFOUR"/>
</dbReference>
<dbReference type="EMBL" id="OX460343">
    <property type="protein sequence ID" value="CAI9180234.1"/>
    <property type="molecule type" value="Genomic_DNA"/>
</dbReference>
<dbReference type="Pfam" id="PF00335">
    <property type="entry name" value="Tetraspanin"/>
    <property type="match status" value="1"/>
</dbReference>
<name>A0ABN9A2M5_RANTA</name>
<comment type="similarity">
    <text evidence="8 22">Belongs to the tetraspanin (TM4SF) family.</text>
</comment>
<dbReference type="Proteomes" id="UP001176941">
    <property type="component" value="Chromosome X"/>
</dbReference>
<evidence type="ECO:0000256" key="11">
    <source>
        <dbReference type="ARBA" id="ARBA00022525"/>
    </source>
</evidence>
<dbReference type="PIRSF" id="PIRSF002419">
    <property type="entry name" value="Tetraspanin"/>
    <property type="match status" value="1"/>
</dbReference>
<accession>A0ABN9A2M5</accession>
<feature type="transmembrane region" description="Helical" evidence="22">
    <location>
        <begin position="202"/>
        <end position="225"/>
    </location>
</feature>
<evidence type="ECO:0000256" key="18">
    <source>
        <dbReference type="ARBA" id="ARBA00023228"/>
    </source>
</evidence>
<evidence type="ECO:0000256" key="21">
    <source>
        <dbReference type="ARBA" id="ARBA00046382"/>
    </source>
</evidence>
<keyword evidence="24" id="KW-1185">Reference proteome</keyword>
<evidence type="ECO:0000256" key="1">
    <source>
        <dbReference type="ARBA" id="ARBA00004107"/>
    </source>
</evidence>
<keyword evidence="18" id="KW-0458">Lysosome</keyword>
<gene>
    <name evidence="23" type="ORF">MRATA1EN1_LOCUS29196</name>
</gene>
<evidence type="ECO:0000256" key="7">
    <source>
        <dbReference type="ARBA" id="ARBA00004651"/>
    </source>
</evidence>